<feature type="transmembrane region" description="Helical" evidence="1">
    <location>
        <begin position="137"/>
        <end position="157"/>
    </location>
</feature>
<evidence type="ECO:0000313" key="3">
    <source>
        <dbReference type="Proteomes" id="UP000278437"/>
    </source>
</evidence>
<proteinExistence type="predicted"/>
<reference evidence="3" key="1">
    <citation type="submission" date="2017-03" db="EMBL/GenBank/DDBJ databases">
        <title>Full genome sequence of a non-lethal Shewanella isolate that potentiates virulence of Vibio parahaemolyticus causing acute hepatopancreatic necrosis disease (AHPND) in shrimp.</title>
        <authorList>
            <person name="Prachumwat A."/>
            <person name="Sritunyalucksana K."/>
        </authorList>
    </citation>
    <scope>NUCLEOTIDE SEQUENCE [LARGE SCALE GENOMIC DNA]</scope>
    <source>
        <strain evidence="3">TH2012</strain>
    </source>
</reference>
<evidence type="ECO:0000313" key="2">
    <source>
        <dbReference type="EMBL" id="AZQ11659.1"/>
    </source>
</evidence>
<gene>
    <name evidence="2" type="ORF">STH12_02590</name>
</gene>
<dbReference type="RefSeq" id="WP_126167907.1">
    <property type="nucleotide sequence ID" value="NZ_CP020373.1"/>
</dbReference>
<sequence length="384" mass="43035">MELPASLNSFRARVTGAFRRPANNSLSRALVSLRQFWHSLNFAQRSYLMATLLLIGETVLMLDLGTWFISLLTLMVLAALASEFWPRFLHVWHSLPGKALILLFYALVANFALGNAAGMVNEVTGVSAASLPYSHNFAILLSLPGWFFMTSVMMLLLAQVAMPFYLLLLLLLKPFGIHALWHPPHYRFVFTTALVRWFWSIALLVQLLMFGAFTGVGSDSGTLTSKLYDGFMEAEKELVNELPLKQTDADENEVIAAAAPVEPGADEALVDEALIDDALVDDVNTPDAEFGIHLSTNGERRSLASMPMQEMRARASRYHSLRQSMLEYFIYHYEADSRSRCEHEDGSKVVELNDYEILEILDHEAGDVRYSYKVKTCVSPAFGH</sequence>
<keyword evidence="3" id="KW-1185">Reference proteome</keyword>
<feature type="transmembrane region" description="Helical" evidence="1">
    <location>
        <begin position="67"/>
        <end position="85"/>
    </location>
</feature>
<keyword evidence="1" id="KW-0472">Membrane</keyword>
<organism evidence="2 3">
    <name type="scientific">Shewanella khirikhana</name>
    <dbReference type="NCBI Taxonomy" id="1965282"/>
    <lineage>
        <taxon>Bacteria</taxon>
        <taxon>Pseudomonadati</taxon>
        <taxon>Pseudomonadota</taxon>
        <taxon>Gammaproteobacteria</taxon>
        <taxon>Alteromonadales</taxon>
        <taxon>Shewanellaceae</taxon>
        <taxon>Shewanella</taxon>
    </lineage>
</organism>
<feature type="transmembrane region" description="Helical" evidence="1">
    <location>
        <begin position="164"/>
        <end position="181"/>
    </location>
</feature>
<keyword evidence="1" id="KW-1133">Transmembrane helix</keyword>
<feature type="transmembrane region" description="Helical" evidence="1">
    <location>
        <begin position="97"/>
        <end position="117"/>
    </location>
</feature>
<dbReference type="Proteomes" id="UP000278437">
    <property type="component" value="Chromosome"/>
</dbReference>
<feature type="transmembrane region" description="Helical" evidence="1">
    <location>
        <begin position="197"/>
        <end position="216"/>
    </location>
</feature>
<name>A0ABM7DPQ5_9GAMM</name>
<keyword evidence="1" id="KW-0812">Transmembrane</keyword>
<protein>
    <submittedName>
        <fullName evidence="2">Uncharacterized protein</fullName>
    </submittedName>
</protein>
<evidence type="ECO:0000256" key="1">
    <source>
        <dbReference type="SAM" id="Phobius"/>
    </source>
</evidence>
<accession>A0ABM7DPQ5</accession>
<dbReference type="EMBL" id="CP020373">
    <property type="protein sequence ID" value="AZQ11659.1"/>
    <property type="molecule type" value="Genomic_DNA"/>
</dbReference>